<proteinExistence type="predicted"/>
<dbReference type="OrthoDB" id="2187913at2759"/>
<accession>I3EF84</accession>
<dbReference type="AlphaFoldDB" id="I3EF84"/>
<dbReference type="VEuPathDB" id="MicrosporidiaDB:NEQG_01953"/>
<organism evidence="1 2">
    <name type="scientific">Nematocida parisii (strain ERTm3)</name>
    <name type="common">Nematode killer fungus</name>
    <dbReference type="NCBI Taxonomy" id="935791"/>
    <lineage>
        <taxon>Eukaryota</taxon>
        <taxon>Fungi</taxon>
        <taxon>Fungi incertae sedis</taxon>
        <taxon>Microsporidia</taxon>
        <taxon>Nematocida</taxon>
    </lineage>
</organism>
<protein>
    <submittedName>
        <fullName evidence="1">Uncharacterized protein</fullName>
    </submittedName>
</protein>
<sequence>MRVYWIFQVMIITELYARIGLDELKSLHKLTYTDTEGNTLVINPEGPLNLTRGYIYHKNGYVYNKRLFSHEIDINYALTTENNSSTAYTHKRKKKNDTVHSYTSNKANTDQEYEKLRRYTVDYHNKLIQMFGLNDIYVTIEAGRFDSFIRFMKYPPVKAYSNYILAALLLLSEGVDVPIQCIQSDNDYNLILTDTDVSYEYFTVSLYVPGYNPSNSKYEDILQSEAKSIIEFFIRHRDSSFLKKGRVLAEPVDHNGFKNGNFMDSVQFLIQAYVFEFIDNGTDVEGFITAVFELLNDQLGIKMNKNSSPTNPKK</sequence>
<name>I3EF84_NEMP3</name>
<reference evidence="1" key="1">
    <citation type="submission" date="2011-01" db="EMBL/GenBank/DDBJ databases">
        <title>The Genome Sequence of Nematocida parisii strain ERTm3.</title>
        <authorList>
            <consortium name="The Broad Institute Genome Sequencing Platform"/>
            <consortium name="The Broad Institute Genome Sequencing Center for Infectious Disease"/>
            <person name="Cuomo C."/>
            <person name="Troemel E."/>
            <person name="Young S.K."/>
            <person name="Zeng Q."/>
            <person name="Gargeya S."/>
            <person name="Fitzgerald M."/>
            <person name="Haas B."/>
            <person name="Abouelleil A."/>
            <person name="Alvarado L."/>
            <person name="Arachchi H.M."/>
            <person name="Berlin A."/>
            <person name="Chapman S.B."/>
            <person name="Gearin G."/>
            <person name="Goldberg J."/>
            <person name="Griggs A."/>
            <person name="Gujja S."/>
            <person name="Hansen M."/>
            <person name="Heiman D."/>
            <person name="Howarth C."/>
            <person name="Larimer J."/>
            <person name="Lui A."/>
            <person name="MacDonald P.J.P."/>
            <person name="McCowen C."/>
            <person name="Montmayeur A."/>
            <person name="Murphy C."/>
            <person name="Neiman D."/>
            <person name="Pearson M."/>
            <person name="Priest M."/>
            <person name="Roberts A."/>
            <person name="Saif S."/>
            <person name="Shea T."/>
            <person name="Sisk P."/>
            <person name="Stolte C."/>
            <person name="Sykes S."/>
            <person name="Wortman J."/>
            <person name="Nusbaum C."/>
            <person name="Birren B."/>
        </authorList>
    </citation>
    <scope>NUCLEOTIDE SEQUENCE</scope>
    <source>
        <strain evidence="1">ERTm3</strain>
    </source>
</reference>
<gene>
    <name evidence="1" type="ORF">NEQG_01953</name>
</gene>
<keyword evidence="2" id="KW-1185">Reference proteome</keyword>
<dbReference type="InParanoid" id="I3EF84"/>
<dbReference type="OMA" id="MIITELY"/>
<dbReference type="Proteomes" id="UP000002872">
    <property type="component" value="Unassembled WGS sequence"/>
</dbReference>
<dbReference type="EMBL" id="GL870880">
    <property type="protein sequence ID" value="EIJ87881.1"/>
    <property type="molecule type" value="Genomic_DNA"/>
</dbReference>
<evidence type="ECO:0000313" key="2">
    <source>
        <dbReference type="Proteomes" id="UP000002872"/>
    </source>
</evidence>
<dbReference type="HOGENOM" id="CLU_009683_2_0_1"/>
<evidence type="ECO:0000313" key="1">
    <source>
        <dbReference type="EMBL" id="EIJ87881.1"/>
    </source>
</evidence>